<feature type="domain" description="FAD-binding PCMH-type" evidence="6">
    <location>
        <begin position="44"/>
        <end position="216"/>
    </location>
</feature>
<dbReference type="RefSeq" id="WP_278431643.1">
    <property type="nucleotide sequence ID" value="NZ_DPSM01000023.1"/>
</dbReference>
<dbReference type="PROSITE" id="PS51387">
    <property type="entry name" value="FAD_PCMH"/>
    <property type="match status" value="1"/>
</dbReference>
<comment type="cofactor">
    <cofactor evidence="1">
        <name>FAD</name>
        <dbReference type="ChEBI" id="CHEBI:57692"/>
    </cofactor>
</comment>
<dbReference type="AlphaFoldDB" id="A0A9C7V7P5"/>
<dbReference type="Gene3D" id="3.30.465.10">
    <property type="match status" value="1"/>
</dbReference>
<dbReference type="InterPro" id="IPR016169">
    <property type="entry name" value="FAD-bd_PCMH_sub2"/>
</dbReference>
<gene>
    <name evidence="7" type="ORF">DHV72_17760</name>
</gene>
<dbReference type="GO" id="GO:0016491">
    <property type="term" value="F:oxidoreductase activity"/>
    <property type="evidence" value="ECO:0007669"/>
    <property type="project" value="UniProtKB-KW"/>
</dbReference>
<keyword evidence="3" id="KW-0285">Flavoprotein</keyword>
<keyword evidence="4" id="KW-0274">FAD</keyword>
<dbReference type="EMBL" id="DPSM01000023">
    <property type="protein sequence ID" value="HCK01846.1"/>
    <property type="molecule type" value="Genomic_DNA"/>
</dbReference>
<dbReference type="GO" id="GO:0071949">
    <property type="term" value="F:FAD binding"/>
    <property type="evidence" value="ECO:0007669"/>
    <property type="project" value="InterPro"/>
</dbReference>
<sequence length="454" mass="51222">MKDNAYCADAYRCFVHHLQGRIRSRYHPEYSEWLRQSTWNRREFGRMPEMIVRAETVADVVETVRFAERHRHPISVRAVGYSYGGGLLRDNSILLDISALRELEIETGNAMAKVGPGMTNRELSAGLKKQGLAFPTGHDGNTAIGEFLLGGGMGINSATWGGMSVFNVEAVDLVTADGQLRHASRSEYPELFWAVQGAGPHAFFVMVCFYIKCYSLPCSITNCMYQLPFNTLELLLEIIKGKDWDTRLQIVIVLSRPEKNQPKTLILNTLAFADSEEESAALQAGLIQNIPVNLITLLAKTTCKGFDDIHQQYASMQTGCRFRSDNIITDQIQLAAAVLDVFLPEQPAQDGITRLVWRGKQTFPDVAYAVQGQFLVSTYLQWDDAKDDDANHRWLVHLYDRLAALSCGYYINEFDLEARSGNVERCYTSEGWQRLNTLRQHYDPAGIFVDVRRA</sequence>
<evidence type="ECO:0000256" key="2">
    <source>
        <dbReference type="ARBA" id="ARBA00005466"/>
    </source>
</evidence>
<dbReference type="Pfam" id="PF01565">
    <property type="entry name" value="FAD_binding_4"/>
    <property type="match status" value="1"/>
</dbReference>
<organism evidence="7 8">
    <name type="scientific">Serratia grimesii</name>
    <dbReference type="NCBI Taxonomy" id="82995"/>
    <lineage>
        <taxon>Bacteria</taxon>
        <taxon>Pseudomonadati</taxon>
        <taxon>Pseudomonadota</taxon>
        <taxon>Gammaproteobacteria</taxon>
        <taxon>Enterobacterales</taxon>
        <taxon>Yersiniaceae</taxon>
        <taxon>Serratia</taxon>
    </lineage>
</organism>
<evidence type="ECO:0000256" key="3">
    <source>
        <dbReference type="ARBA" id="ARBA00022630"/>
    </source>
</evidence>
<dbReference type="SUPFAM" id="SSF56176">
    <property type="entry name" value="FAD-binding/transporter-associated domain-like"/>
    <property type="match status" value="1"/>
</dbReference>
<dbReference type="InterPro" id="IPR006094">
    <property type="entry name" value="Oxid_FAD_bind_N"/>
</dbReference>
<proteinExistence type="inferred from homology"/>
<name>A0A9C7V7P5_9GAMM</name>
<evidence type="ECO:0000256" key="1">
    <source>
        <dbReference type="ARBA" id="ARBA00001974"/>
    </source>
</evidence>
<comment type="caution">
    <text evidence="7">The sequence shown here is derived from an EMBL/GenBank/DDBJ whole genome shotgun (WGS) entry which is preliminary data.</text>
</comment>
<dbReference type="InterPro" id="IPR016167">
    <property type="entry name" value="FAD-bd_PCMH_sub1"/>
</dbReference>
<evidence type="ECO:0000256" key="5">
    <source>
        <dbReference type="ARBA" id="ARBA00023002"/>
    </source>
</evidence>
<dbReference type="Proteomes" id="UP000262210">
    <property type="component" value="Unassembled WGS sequence"/>
</dbReference>
<evidence type="ECO:0000256" key="4">
    <source>
        <dbReference type="ARBA" id="ARBA00022827"/>
    </source>
</evidence>
<comment type="similarity">
    <text evidence="2">Belongs to the oxygen-dependent FAD-linked oxidoreductase family.</text>
</comment>
<evidence type="ECO:0000313" key="8">
    <source>
        <dbReference type="Proteomes" id="UP000262210"/>
    </source>
</evidence>
<dbReference type="InterPro" id="IPR036318">
    <property type="entry name" value="FAD-bd_PCMH-like_sf"/>
</dbReference>
<dbReference type="PANTHER" id="PTHR42973:SF39">
    <property type="entry name" value="FAD-BINDING PCMH-TYPE DOMAIN-CONTAINING PROTEIN"/>
    <property type="match status" value="1"/>
</dbReference>
<dbReference type="InterPro" id="IPR016166">
    <property type="entry name" value="FAD-bd_PCMH"/>
</dbReference>
<dbReference type="PANTHER" id="PTHR42973">
    <property type="entry name" value="BINDING OXIDOREDUCTASE, PUTATIVE (AFU_ORTHOLOGUE AFUA_1G17690)-RELATED"/>
    <property type="match status" value="1"/>
</dbReference>
<accession>A0A9C7V7P5</accession>
<evidence type="ECO:0000259" key="6">
    <source>
        <dbReference type="PROSITE" id="PS51387"/>
    </source>
</evidence>
<reference evidence="7 8" key="1">
    <citation type="journal article" date="2018" name="Nat. Biotechnol.">
        <title>A standardized bacterial taxonomy based on genome phylogeny substantially revises the tree of life.</title>
        <authorList>
            <person name="Parks D.H."/>
            <person name="Chuvochina M."/>
            <person name="Waite D.W."/>
            <person name="Rinke C."/>
            <person name="Skarshewski A."/>
            <person name="Chaumeil P.A."/>
            <person name="Hugenholtz P."/>
        </authorList>
    </citation>
    <scope>NUCLEOTIDE SEQUENCE [LARGE SCALE GENOMIC DNA]</scope>
    <source>
        <strain evidence="7">UBA11264</strain>
    </source>
</reference>
<dbReference type="Gene3D" id="3.40.462.20">
    <property type="match status" value="1"/>
</dbReference>
<keyword evidence="5" id="KW-0560">Oxidoreductase</keyword>
<dbReference type="InterPro" id="IPR050416">
    <property type="entry name" value="FAD-linked_Oxidoreductase"/>
</dbReference>
<protein>
    <recommendedName>
        <fullName evidence="6">FAD-binding PCMH-type domain-containing protein</fullName>
    </recommendedName>
</protein>
<dbReference type="Gene3D" id="3.30.43.10">
    <property type="entry name" value="Uridine Diphospho-n-acetylenolpyruvylglucosamine Reductase, domain 2"/>
    <property type="match status" value="1"/>
</dbReference>
<evidence type="ECO:0000313" key="7">
    <source>
        <dbReference type="EMBL" id="HCK01846.1"/>
    </source>
</evidence>